<name>L1M876_9CORY</name>
<dbReference type="RefSeq" id="WP_006062536.1">
    <property type="nucleotide sequence ID" value="NZ_KB290826.1"/>
</dbReference>
<dbReference type="Proteomes" id="UP000010445">
    <property type="component" value="Unassembled WGS sequence"/>
</dbReference>
<dbReference type="SUPFAM" id="SSF52317">
    <property type="entry name" value="Class I glutamine amidotransferase-like"/>
    <property type="match status" value="1"/>
</dbReference>
<dbReference type="PANTHER" id="PTHR20842:SF0">
    <property type="entry name" value="ALPHA-ASPARTYL DIPEPTIDASE"/>
    <property type="match status" value="1"/>
</dbReference>
<keyword evidence="2" id="KW-0645">Protease</keyword>
<dbReference type="PANTHER" id="PTHR20842">
    <property type="entry name" value="PROTEASE S51 ALPHA-ASPARTYL DIPEPTIDASE"/>
    <property type="match status" value="1"/>
</dbReference>
<dbReference type="STRING" id="1035195.HMPREF9997_02733"/>
<evidence type="ECO:0000256" key="3">
    <source>
        <dbReference type="ARBA" id="ARBA00022801"/>
    </source>
</evidence>
<evidence type="ECO:0000313" key="5">
    <source>
        <dbReference type="EMBL" id="EKX87407.1"/>
    </source>
</evidence>
<dbReference type="OrthoDB" id="3373764at2"/>
<comment type="similarity">
    <text evidence="1">Belongs to the peptidase S51 family.</text>
</comment>
<dbReference type="AlphaFoldDB" id="L1M876"/>
<keyword evidence="6" id="KW-1185">Reference proteome</keyword>
<evidence type="ECO:0000256" key="4">
    <source>
        <dbReference type="ARBA" id="ARBA00022825"/>
    </source>
</evidence>
<comment type="caution">
    <text evidence="5">The sequence shown here is derived from an EMBL/GenBank/DDBJ whole genome shotgun (WGS) entry which is preliminary data.</text>
</comment>
<evidence type="ECO:0000313" key="6">
    <source>
        <dbReference type="Proteomes" id="UP000010445"/>
    </source>
</evidence>
<dbReference type="InterPro" id="IPR005320">
    <property type="entry name" value="Peptidase_S51"/>
</dbReference>
<keyword evidence="4" id="KW-0720">Serine protease</keyword>
<dbReference type="GO" id="GO:0006508">
    <property type="term" value="P:proteolysis"/>
    <property type="evidence" value="ECO:0007669"/>
    <property type="project" value="UniProtKB-KW"/>
</dbReference>
<dbReference type="GO" id="GO:0008236">
    <property type="term" value="F:serine-type peptidase activity"/>
    <property type="evidence" value="ECO:0007669"/>
    <property type="project" value="UniProtKB-KW"/>
</dbReference>
<sequence>MMLLFSHFAQATSLVPTVLGNSTVGTQVVFIPTAALAEAVDMSEYTAGNRQALEGLGFAVVELELSTATPSEVEQAITQADALFIDGGNTFYLLQELKRTGAYELIKNHIHAGKLYMGNSAGSIITAPDIGYCAAMEHMDSNKLNGSVDACGLGAVDFYPVPHVGNPMFDEAVHTIIAGYTDRLSLLPLTDQQAVHIHEGIATTLTAQ</sequence>
<evidence type="ECO:0000256" key="1">
    <source>
        <dbReference type="ARBA" id="ARBA00006534"/>
    </source>
</evidence>
<accession>L1M876</accession>
<reference evidence="5 6" key="1">
    <citation type="submission" date="2012-05" db="EMBL/GenBank/DDBJ databases">
        <authorList>
            <person name="Weinstock G."/>
            <person name="Sodergren E."/>
            <person name="Lobos E.A."/>
            <person name="Fulton L."/>
            <person name="Fulton R."/>
            <person name="Courtney L."/>
            <person name="Fronick C."/>
            <person name="O'Laughlin M."/>
            <person name="Godfrey J."/>
            <person name="Wilson R.M."/>
            <person name="Miner T."/>
            <person name="Farmer C."/>
            <person name="Delehaunty K."/>
            <person name="Cordes M."/>
            <person name="Minx P."/>
            <person name="Tomlinson C."/>
            <person name="Chen J."/>
            <person name="Wollam A."/>
            <person name="Pepin K.H."/>
            <person name="Bhonagiri V."/>
            <person name="Zhang X."/>
            <person name="Suruliraj S."/>
            <person name="Warren W."/>
            <person name="Mitreva M."/>
            <person name="Mardis E.R."/>
            <person name="Wilson R.K."/>
        </authorList>
    </citation>
    <scope>NUCLEOTIDE SEQUENCE [LARGE SCALE GENOMIC DNA]</scope>
    <source>
        <strain evidence="5 6">F0235</strain>
    </source>
</reference>
<protein>
    <submittedName>
        <fullName evidence="5">Peptidase family S51</fullName>
    </submittedName>
</protein>
<gene>
    <name evidence="5" type="ORF">HMPREF9997_02733</name>
</gene>
<dbReference type="PATRIC" id="fig|1035195.3.peg.2448"/>
<keyword evidence="3" id="KW-0378">Hydrolase</keyword>
<dbReference type="EMBL" id="AMEM01000044">
    <property type="protein sequence ID" value="EKX87407.1"/>
    <property type="molecule type" value="Genomic_DNA"/>
</dbReference>
<dbReference type="Pfam" id="PF03575">
    <property type="entry name" value="Peptidase_S51"/>
    <property type="match status" value="1"/>
</dbReference>
<dbReference type="Gene3D" id="3.40.50.880">
    <property type="match status" value="1"/>
</dbReference>
<evidence type="ECO:0000256" key="2">
    <source>
        <dbReference type="ARBA" id="ARBA00022670"/>
    </source>
</evidence>
<proteinExistence type="inferred from homology"/>
<dbReference type="HOGENOM" id="CLU_090997_0_0_11"/>
<organism evidence="5 6">
    <name type="scientific">Corynebacterium durum F0235</name>
    <dbReference type="NCBI Taxonomy" id="1035195"/>
    <lineage>
        <taxon>Bacteria</taxon>
        <taxon>Bacillati</taxon>
        <taxon>Actinomycetota</taxon>
        <taxon>Actinomycetes</taxon>
        <taxon>Mycobacteriales</taxon>
        <taxon>Corynebacteriaceae</taxon>
        <taxon>Corynebacterium</taxon>
    </lineage>
</organism>
<dbReference type="eggNOG" id="COG3340">
    <property type="taxonomic scope" value="Bacteria"/>
</dbReference>
<dbReference type="InterPro" id="IPR029062">
    <property type="entry name" value="Class_I_gatase-like"/>
</dbReference>